<organism evidence="1 2">
    <name type="scientific">Ascaris lumbricoides</name>
    <name type="common">Giant roundworm</name>
    <dbReference type="NCBI Taxonomy" id="6252"/>
    <lineage>
        <taxon>Eukaryota</taxon>
        <taxon>Metazoa</taxon>
        <taxon>Ecdysozoa</taxon>
        <taxon>Nematoda</taxon>
        <taxon>Chromadorea</taxon>
        <taxon>Rhabditida</taxon>
        <taxon>Spirurina</taxon>
        <taxon>Ascaridomorpha</taxon>
        <taxon>Ascaridoidea</taxon>
        <taxon>Ascarididae</taxon>
        <taxon>Ascaris</taxon>
    </lineage>
</organism>
<dbReference type="Proteomes" id="UP000036681">
    <property type="component" value="Unplaced"/>
</dbReference>
<evidence type="ECO:0000313" key="2">
    <source>
        <dbReference type="WBParaSite" id="ALUE_0002226401-mRNA-1"/>
    </source>
</evidence>
<reference evidence="2" key="1">
    <citation type="submission" date="2017-02" db="UniProtKB">
        <authorList>
            <consortium name="WormBaseParasite"/>
        </authorList>
    </citation>
    <scope>IDENTIFICATION</scope>
</reference>
<name>A0A0M3IU36_ASCLU</name>
<accession>A0A0M3IU36</accession>
<proteinExistence type="predicted"/>
<protein>
    <submittedName>
        <fullName evidence="2">Uncharacterized protein</fullName>
    </submittedName>
</protein>
<sequence>MELGVALFSYRLRCGALPSTGSISRESCLATAICCS</sequence>
<keyword evidence="1" id="KW-1185">Reference proteome</keyword>
<dbReference type="WBParaSite" id="ALUE_0002226401-mRNA-1">
    <property type="protein sequence ID" value="ALUE_0002226401-mRNA-1"/>
    <property type="gene ID" value="ALUE_0002226401"/>
</dbReference>
<evidence type="ECO:0000313" key="1">
    <source>
        <dbReference type="Proteomes" id="UP000036681"/>
    </source>
</evidence>
<dbReference type="AlphaFoldDB" id="A0A0M3IU36"/>